<dbReference type="Proteomes" id="UP000663873">
    <property type="component" value="Unassembled WGS sequence"/>
</dbReference>
<sequence>INELNSYNVERIISIKGEIDQQIRALETIYTKLCLAYENDNARAWNNPASQYQQQQQQQQQLMQHFTQQAVMMAGGAN</sequence>
<reference evidence="1" key="1">
    <citation type="submission" date="2021-02" db="EMBL/GenBank/DDBJ databases">
        <authorList>
            <person name="Nowell W R."/>
        </authorList>
    </citation>
    <scope>NUCLEOTIDE SEQUENCE</scope>
</reference>
<feature type="non-terminal residue" evidence="1">
    <location>
        <position position="78"/>
    </location>
</feature>
<evidence type="ECO:0000313" key="2">
    <source>
        <dbReference type="EMBL" id="CAF4983131.1"/>
    </source>
</evidence>
<name>A0A821VX22_9BILA</name>
<dbReference type="AlphaFoldDB" id="A0A821VX22"/>
<feature type="non-terminal residue" evidence="1">
    <location>
        <position position="1"/>
    </location>
</feature>
<organism evidence="1 3">
    <name type="scientific">Rotaria socialis</name>
    <dbReference type="NCBI Taxonomy" id="392032"/>
    <lineage>
        <taxon>Eukaryota</taxon>
        <taxon>Metazoa</taxon>
        <taxon>Spiralia</taxon>
        <taxon>Gnathifera</taxon>
        <taxon>Rotifera</taxon>
        <taxon>Eurotatoria</taxon>
        <taxon>Bdelloidea</taxon>
        <taxon>Philodinida</taxon>
        <taxon>Philodinidae</taxon>
        <taxon>Rotaria</taxon>
    </lineage>
</organism>
<evidence type="ECO:0000313" key="1">
    <source>
        <dbReference type="EMBL" id="CAF4912824.1"/>
    </source>
</evidence>
<comment type="caution">
    <text evidence="1">The sequence shown here is derived from an EMBL/GenBank/DDBJ whole genome shotgun (WGS) entry which is preliminary data.</text>
</comment>
<proteinExistence type="predicted"/>
<dbReference type="EMBL" id="CAJOBP010103663">
    <property type="protein sequence ID" value="CAF4983131.1"/>
    <property type="molecule type" value="Genomic_DNA"/>
</dbReference>
<accession>A0A821VX22</accession>
<gene>
    <name evidence="1" type="ORF">UJA718_LOCUS46043</name>
    <name evidence="2" type="ORF">UJA718_LOCUS49418</name>
</gene>
<keyword evidence="3" id="KW-1185">Reference proteome</keyword>
<dbReference type="EMBL" id="CAJOBP010080399">
    <property type="protein sequence ID" value="CAF4912824.1"/>
    <property type="molecule type" value="Genomic_DNA"/>
</dbReference>
<evidence type="ECO:0000313" key="3">
    <source>
        <dbReference type="Proteomes" id="UP000663873"/>
    </source>
</evidence>
<protein>
    <submittedName>
        <fullName evidence="1">Uncharacterized protein</fullName>
    </submittedName>
</protein>